<dbReference type="STRING" id="5078.A0A135LSU4"/>
<evidence type="ECO:0000313" key="3">
    <source>
        <dbReference type="EMBL" id="KXG52048.1"/>
    </source>
</evidence>
<dbReference type="PROSITE" id="PS51257">
    <property type="entry name" value="PROKAR_LIPOPROTEIN"/>
    <property type="match status" value="1"/>
</dbReference>
<gene>
    <name evidence="3" type="ORF">PGRI_083320</name>
</gene>
<evidence type="ECO:0000313" key="4">
    <source>
        <dbReference type="Proteomes" id="UP000070168"/>
    </source>
</evidence>
<protein>
    <recommendedName>
        <fullName evidence="5">Extracellular membrane protein, CFEM domain</fullName>
    </recommendedName>
</protein>
<dbReference type="EMBL" id="LHQR01000027">
    <property type="protein sequence ID" value="KXG52048.1"/>
    <property type="molecule type" value="Genomic_DNA"/>
</dbReference>
<evidence type="ECO:0000256" key="2">
    <source>
        <dbReference type="SAM" id="SignalP"/>
    </source>
</evidence>
<dbReference type="Proteomes" id="UP000070168">
    <property type="component" value="Unassembled WGS sequence"/>
</dbReference>
<accession>A0A135LSU4</accession>
<feature type="region of interest" description="Disordered" evidence="1">
    <location>
        <begin position="91"/>
        <end position="181"/>
    </location>
</feature>
<feature type="chain" id="PRO_5007800782" description="Extracellular membrane protein, CFEM domain" evidence="2">
    <location>
        <begin position="22"/>
        <end position="349"/>
    </location>
</feature>
<dbReference type="AlphaFoldDB" id="A0A135LSU4"/>
<keyword evidence="2" id="KW-0732">Signal</keyword>
<keyword evidence="4" id="KW-1185">Reference proteome</keyword>
<evidence type="ECO:0000256" key="1">
    <source>
        <dbReference type="SAM" id="MobiDB-lite"/>
    </source>
</evidence>
<dbReference type="OrthoDB" id="5234364at2759"/>
<sequence length="349" mass="36623">MVKTTLSTTASLLMLATTAFGACNSYTTCADNIVHWYDPTNGEVCDPLNCGGGRAPVKYDVPCCAAYRGTEPCIITTSTLSCWSPSTAPTPSAIASASADETTSSTATPTADTSVSSSTGASSTGAAAETSSHTKSGTTAAPSTTEPPTQLSNSATSETGSTSTSTPPVSTNIAVGRKNPNGAKELSLNGLNIFRITDQSLAFVVPNCISVTMARVSVVFTLFALLAATLVTAFNQTLELENGDCDNNCYFSSFPGGSCTDDVACMCNKHKYREAYFCCMKDCNPNVMPESITRQHRECIARNLDFTFDAEARCGVKLTTSAVLNNVGFYYFGGIFDSFPGGFFGRKSN</sequence>
<reference evidence="3 4" key="1">
    <citation type="journal article" date="2016" name="BMC Genomics">
        <title>Genome sequencing and secondary metabolism of the postharvest pathogen Penicillium griseofulvum.</title>
        <authorList>
            <person name="Banani H."/>
            <person name="Marcet-Houben M."/>
            <person name="Ballester A.R."/>
            <person name="Abbruscato P."/>
            <person name="Gonzalez-Candelas L."/>
            <person name="Gabaldon T."/>
            <person name="Spadaro D."/>
        </authorList>
    </citation>
    <scope>NUCLEOTIDE SEQUENCE [LARGE SCALE GENOMIC DNA]</scope>
    <source>
        <strain evidence="3 4">PG3</strain>
    </source>
</reference>
<name>A0A135LSU4_PENPA</name>
<proteinExistence type="predicted"/>
<feature type="compositionally biased region" description="Low complexity" evidence="1">
    <location>
        <begin position="138"/>
        <end position="171"/>
    </location>
</feature>
<comment type="caution">
    <text evidence="3">The sequence shown here is derived from an EMBL/GenBank/DDBJ whole genome shotgun (WGS) entry which is preliminary data.</text>
</comment>
<dbReference type="RefSeq" id="XP_040650584.1">
    <property type="nucleotide sequence ID" value="XM_040796046.1"/>
</dbReference>
<feature type="signal peptide" evidence="2">
    <location>
        <begin position="1"/>
        <end position="21"/>
    </location>
</feature>
<dbReference type="GeneID" id="63711346"/>
<organism evidence="3 4">
    <name type="scientific">Penicillium patulum</name>
    <name type="common">Penicillium griseofulvum</name>
    <dbReference type="NCBI Taxonomy" id="5078"/>
    <lineage>
        <taxon>Eukaryota</taxon>
        <taxon>Fungi</taxon>
        <taxon>Dikarya</taxon>
        <taxon>Ascomycota</taxon>
        <taxon>Pezizomycotina</taxon>
        <taxon>Eurotiomycetes</taxon>
        <taxon>Eurotiomycetidae</taxon>
        <taxon>Eurotiales</taxon>
        <taxon>Aspergillaceae</taxon>
        <taxon>Penicillium</taxon>
    </lineage>
</organism>
<feature type="compositionally biased region" description="Low complexity" evidence="1">
    <location>
        <begin position="91"/>
        <end position="131"/>
    </location>
</feature>
<evidence type="ECO:0008006" key="5">
    <source>
        <dbReference type="Google" id="ProtNLM"/>
    </source>
</evidence>